<keyword evidence="10" id="KW-1185">Reference proteome</keyword>
<evidence type="ECO:0000313" key="10">
    <source>
        <dbReference type="Proteomes" id="UP001500791"/>
    </source>
</evidence>
<reference evidence="10" key="1">
    <citation type="journal article" date="2019" name="Int. J. Syst. Evol. Microbiol.">
        <title>The Global Catalogue of Microorganisms (GCM) 10K type strain sequencing project: providing services to taxonomists for standard genome sequencing and annotation.</title>
        <authorList>
            <consortium name="The Broad Institute Genomics Platform"/>
            <consortium name="The Broad Institute Genome Sequencing Center for Infectious Disease"/>
            <person name="Wu L."/>
            <person name="Ma J."/>
        </authorList>
    </citation>
    <scope>NUCLEOTIDE SEQUENCE [LARGE SCALE GENOMIC DNA]</scope>
    <source>
        <strain evidence="10">JCM 13476</strain>
    </source>
</reference>
<evidence type="ECO:0000256" key="4">
    <source>
        <dbReference type="ARBA" id="ARBA00022759"/>
    </source>
</evidence>
<evidence type="ECO:0000256" key="7">
    <source>
        <dbReference type="ARBA" id="ARBA00022884"/>
    </source>
</evidence>
<keyword evidence="4" id="KW-0255">Endonuclease</keyword>
<name>A0ABP3I7G5_9CAUL</name>
<keyword evidence="5" id="KW-0378">Hydrolase</keyword>
<organism evidence="9 10">
    <name type="scientific">Brevundimonas terrae</name>
    <dbReference type="NCBI Taxonomy" id="363631"/>
    <lineage>
        <taxon>Bacteria</taxon>
        <taxon>Pseudomonadati</taxon>
        <taxon>Pseudomonadota</taxon>
        <taxon>Alphaproteobacteria</taxon>
        <taxon>Caulobacterales</taxon>
        <taxon>Caulobacteraceae</taxon>
        <taxon>Brevundimonas</taxon>
    </lineage>
</organism>
<keyword evidence="6" id="KW-0460">Magnesium</keyword>
<dbReference type="PANTHER" id="PTHR30001">
    <property type="entry name" value="RIBONUCLEASE"/>
    <property type="match status" value="1"/>
</dbReference>
<keyword evidence="2" id="KW-0540">Nuclease</keyword>
<feature type="domain" description="RNA-binding protein AU-1/Ribonuclease E/G" evidence="8">
    <location>
        <begin position="161"/>
        <end position="258"/>
    </location>
</feature>
<keyword evidence="3" id="KW-0479">Metal-binding</keyword>
<evidence type="ECO:0000256" key="3">
    <source>
        <dbReference type="ARBA" id="ARBA00022723"/>
    </source>
</evidence>
<comment type="cofactor">
    <cofactor evidence="1">
        <name>Mg(2+)</name>
        <dbReference type="ChEBI" id="CHEBI:18420"/>
    </cofactor>
</comment>
<dbReference type="EMBL" id="BAAAEJ010000007">
    <property type="protein sequence ID" value="GAA0392035.1"/>
    <property type="molecule type" value="Genomic_DNA"/>
</dbReference>
<dbReference type="InterPro" id="IPR019307">
    <property type="entry name" value="RNA-bd_AU-1/RNase_E/G"/>
</dbReference>
<evidence type="ECO:0000256" key="6">
    <source>
        <dbReference type="ARBA" id="ARBA00022842"/>
    </source>
</evidence>
<comment type="caution">
    <text evidence="9">The sequence shown here is derived from an EMBL/GenBank/DDBJ whole genome shotgun (WGS) entry which is preliminary data.</text>
</comment>
<sequence>MAALEFYLDEMPGETRAVVTQNGDIHSLYIERDSDRAENRLGTQLIGRVARVEPGLRAAFIDTGAGEPFGFMSLPKAVHLSEGQKVRVQVTAEIRESKGPALKYLGEGQGDVRIITAGPGVVEILRGLAGSEEIITGLKALEMSLHAEEEARNTTITRSDVGLDLAIQRTRALIAADIDYAPLPGRDSRKGREAVNRFGLNEVARQLRLKHWGGIIAIDLAGVAFQNDYILNLAKGVFSGWEGVVVGPLSRFGLLQLSVPWTYTPLDERFGHKDMAMLDSVRRLHHAMLSDRATPVYELVCGPESGKRLAPLVAALGPRARLSADGPSGQFIIKQG</sequence>
<dbReference type="InterPro" id="IPR004659">
    <property type="entry name" value="RNase_E/G"/>
</dbReference>
<evidence type="ECO:0000259" key="8">
    <source>
        <dbReference type="Pfam" id="PF10150"/>
    </source>
</evidence>
<accession>A0ABP3I7G5</accession>
<evidence type="ECO:0000256" key="5">
    <source>
        <dbReference type="ARBA" id="ARBA00022801"/>
    </source>
</evidence>
<evidence type="ECO:0000313" key="9">
    <source>
        <dbReference type="EMBL" id="GAA0392035.1"/>
    </source>
</evidence>
<dbReference type="RefSeq" id="WP_167176999.1">
    <property type="nucleotide sequence ID" value="NZ_BAAAEJ010000007.1"/>
</dbReference>
<proteinExistence type="predicted"/>
<dbReference type="Pfam" id="PF10150">
    <property type="entry name" value="RNase_E_G"/>
    <property type="match status" value="1"/>
</dbReference>
<dbReference type="Proteomes" id="UP001500791">
    <property type="component" value="Unassembled WGS sequence"/>
</dbReference>
<evidence type="ECO:0000256" key="1">
    <source>
        <dbReference type="ARBA" id="ARBA00001946"/>
    </source>
</evidence>
<keyword evidence="7" id="KW-0694">RNA-binding</keyword>
<dbReference type="PANTHER" id="PTHR30001:SF1">
    <property type="entry name" value="RIBONUCLEASE E_G-LIKE PROTEIN, CHLOROPLASTIC"/>
    <property type="match status" value="1"/>
</dbReference>
<gene>
    <name evidence="9" type="ORF">GCM10009093_18270</name>
</gene>
<evidence type="ECO:0000256" key="2">
    <source>
        <dbReference type="ARBA" id="ARBA00022722"/>
    </source>
</evidence>
<protein>
    <recommendedName>
        <fullName evidence="8">RNA-binding protein AU-1/Ribonuclease E/G domain-containing protein</fullName>
    </recommendedName>
</protein>